<protein>
    <submittedName>
        <fullName evidence="5">Ribonuclease H-like domain-containing protein</fullName>
    </submittedName>
</protein>
<feature type="compositionally biased region" description="Basic and acidic residues" evidence="3">
    <location>
        <begin position="2124"/>
        <end position="2139"/>
    </location>
</feature>
<dbReference type="InterPro" id="IPR043502">
    <property type="entry name" value="DNA/RNA_pol_sf"/>
</dbReference>
<feature type="compositionally biased region" description="Basic and acidic residues" evidence="3">
    <location>
        <begin position="2155"/>
        <end position="2177"/>
    </location>
</feature>
<dbReference type="GO" id="GO:0003676">
    <property type="term" value="F:nucleic acid binding"/>
    <property type="evidence" value="ECO:0007669"/>
    <property type="project" value="InterPro"/>
</dbReference>
<feature type="region of interest" description="Disordered" evidence="3">
    <location>
        <begin position="1688"/>
        <end position="1745"/>
    </location>
</feature>
<keyword evidence="1" id="KW-0479">Metal-binding</keyword>
<sequence length="2221" mass="253461">MPTHHMVTRTKAGIFKSLERMNCHVTTTSPLSLSLFHVHALHDPNWKEAMLDEYNALITNETWVFVPRPVNVNVVRSMWLFKHKFNADGTLSKYKARLRIIASLHREFPMTDIGSLNYFLGISAQRSTSGLFLSQSKFTEKILERAHMQNYNPCRTPIDTESKLGLDGDPVNDPTLYHSLAGALQYLTFTRPDLSYVVQQVCLYMHDPRDPHFTALKRILRYVHGTFDYGLQLYVSSTTQLSAYTDSDWAGCPVTRRFTSGYCVFLGDNLLLWSAKRQITLSRSSAEAEYRGVANVVAETAWIRNFLCELHTPLFAATLVYCDNVSVVYMSANPVQHQRTKHIEIDIHFVRDFVASGQVRVLHVPSRFLKDNIWALFDRIPKLGLESGGLKIIERDEDVYALYDLAECHNRLDDECFDHYPSLHDDEVGEDNLVHRSCDLENVGDNVVIDKVAGNMAVDNVVDMVGHNQEVDSVCDMNDATKGVNIDEEVCGKLEGGNDWLINFKKAIEANVGEQSPNAVGLNGNGPVFVTTDTNRMIKVLPPKITKEVMARERERKAKTTLLMALPEDHLAKFHKMVDEKKMWEAIKSRFGGNDESKKMQKYLLKQQFELFYMSTSEGLHKGYDSVSSPSVSKSKKEGSSSYTDEVIHSFFANQSSALQLDYYDLEQINDDDMEEMDLKWHMAMISMRIKKFYKRTRRKLRFDTKDLIGFDITKVECFNCHKMGHFARDCRAKGNQDRRKRDVGYNGNKTRDNGRRPAYQDDSKALVTIDGEDINWSGYVEKDAQNYAMMAYSSSNSGSDNEVKSCFKTCEESYARHKKLYDEQRDKLGDASVEITAYTLALKKIEAQLLCHQQNQLAYEQNIRFLKIDLDDKTDVLVYHKKLLAEAIKEKEDLKTKFKNWQNSSKNLNRLLNTKMSANDKFRLGYGDYRYGSILSYENEVLHNVFMNKASDLEDTYVNDRYAEGMHATSVDESDSKPSEYASCESDSSVETTSIPKLVKNAPKVVCKPKVWTDTLIIEKYESDSDNDLVSNVQEDKEKPSFAFTHSVKHVKTSRENVKETSTPNHSPKIKKHDRNSHTKKGLGYAFTRKACFVCGNKSHLADYQEFKGGSVAFGGPKKAKNSAGTQANDDQGANSEEIDLYDKHFVLPIWSAYSTNVKSSGDKIEKNTDFKTCEKPVSQVEQIFLEELEKLKRQEKEANDADELLRKEATHDIHNAHTSSTSILNTVSIPLSTAGPSRAFNDSELSYLYDPSMPHLENIYASPIEGIFIDLSYDDEGVITNFNNLETTVNVSPTPIIRIHTIHPKTQILRDPMSAVQTRSKVNKNSKAHAFHWKMKVGLMLCKRNCCSSKFRRQEEGIDYDKVFAPVARIEAIRIFLAFASYMGFIVYQMDVKSAFLYDTIDKEVYVTQPPSFVDLKFPNKVYKVVKALYGLHQALKAWYATLSTFLEKIGYRRGAIYKTLFIKQDKKDIMLVQVYVDDIIFGSTKKSWCDEFVELMKNSVKTARILIETQKPLVKDKEAADVDVTPKTSHLQAVKRIFRYLKGQPKLGLWYLKVSSFDLEAYSDSDYAGANLDSKELASPKQTTLEEVIRQDLCSDDADGVECLSNEEIYAELARMGYEKPPPKLTFYKAFFSAQWKFLIHTLIQCVSAKRTTWNEFSCSMASVVICLATADLTSYNTTYTSPALTQKDVEEKEEEDEIPTAPTPPSPTSAPSPPPQDHIPTPPQAQPATPSTPTQEQPTKTFESSIPLMNTLLETYATLSQKVAELEQDKHTQALEIIKLKNRVKKLEKKRTSKSSGLKRLRKIEGKIEAIDADKDITLVDVETQVDMDAELHGRIDQDTLIMMKAEKVKLFGEQIAQRLHDEEIEKAAAREKQEKDDLERAKVLKQQYDDKQENIDWNTIAEQIQEKHLNNIRKYQSLKRKPISIAQAKKNMIIYLKNMVGYKMKHFRGRTYDKKRVAEETLLQESFKKLKAVEVLEKDYPLSNVVMIMMLSAKLQVKEDSEMARDIVMKIFMEANKPKSRSLDTSSKLMPLGKVDTAAEVTEEITLSKNKQEKAAKQSMPKYSIKLFDEDSLKEYILKDRLIKLTIKSKSYNTHPAHIKLYDALMDLLLVDEDDMDKQLDDQPSQMERHHDDQDPPTDVVKEFKKRKKKDSDETSSKKSKDKDASSKDYKAPSKSSNYDKVVDAEETIQDDAMDAKKVNEVVFVDTQDDDAPTQD</sequence>
<feature type="region of interest" description="Disordered" evidence="3">
    <location>
        <begin position="1054"/>
        <end position="1079"/>
    </location>
</feature>
<feature type="compositionally biased region" description="Basic residues" evidence="3">
    <location>
        <begin position="1069"/>
        <end position="1079"/>
    </location>
</feature>
<dbReference type="Pfam" id="PF00098">
    <property type="entry name" value="zf-CCHC"/>
    <property type="match status" value="1"/>
</dbReference>
<evidence type="ECO:0000256" key="2">
    <source>
        <dbReference type="SAM" id="Coils"/>
    </source>
</evidence>
<dbReference type="PROSITE" id="PS50158">
    <property type="entry name" value="ZF_CCHC"/>
    <property type="match status" value="1"/>
</dbReference>
<gene>
    <name evidence="5" type="ORF">Tci_006177</name>
</gene>
<accession>A0A6L2JBH9</accession>
<dbReference type="Gene3D" id="4.10.60.10">
    <property type="entry name" value="Zinc finger, CCHC-type"/>
    <property type="match status" value="1"/>
</dbReference>
<dbReference type="InterPro" id="IPR001878">
    <property type="entry name" value="Znf_CCHC"/>
</dbReference>
<organism evidence="5">
    <name type="scientific">Tanacetum cinerariifolium</name>
    <name type="common">Dalmatian daisy</name>
    <name type="synonym">Chrysanthemum cinerariifolium</name>
    <dbReference type="NCBI Taxonomy" id="118510"/>
    <lineage>
        <taxon>Eukaryota</taxon>
        <taxon>Viridiplantae</taxon>
        <taxon>Streptophyta</taxon>
        <taxon>Embryophyta</taxon>
        <taxon>Tracheophyta</taxon>
        <taxon>Spermatophyta</taxon>
        <taxon>Magnoliopsida</taxon>
        <taxon>eudicotyledons</taxon>
        <taxon>Gunneridae</taxon>
        <taxon>Pentapetalae</taxon>
        <taxon>asterids</taxon>
        <taxon>campanulids</taxon>
        <taxon>Asterales</taxon>
        <taxon>Asteraceae</taxon>
        <taxon>Asteroideae</taxon>
        <taxon>Anthemideae</taxon>
        <taxon>Anthemidinae</taxon>
        <taxon>Tanacetum</taxon>
    </lineage>
</organism>
<feature type="domain" description="CCHC-type" evidence="4">
    <location>
        <begin position="718"/>
        <end position="732"/>
    </location>
</feature>
<keyword evidence="2" id="KW-0175">Coiled coil</keyword>
<dbReference type="PANTHER" id="PTHR11439">
    <property type="entry name" value="GAG-POL-RELATED RETROTRANSPOSON"/>
    <property type="match status" value="1"/>
</dbReference>
<feature type="compositionally biased region" description="Pro residues" evidence="3">
    <location>
        <begin position="1705"/>
        <end position="1729"/>
    </location>
</feature>
<dbReference type="CDD" id="cd09272">
    <property type="entry name" value="RNase_HI_RT_Ty1"/>
    <property type="match status" value="1"/>
</dbReference>
<evidence type="ECO:0000259" key="4">
    <source>
        <dbReference type="PROSITE" id="PS50158"/>
    </source>
</evidence>
<comment type="caution">
    <text evidence="5">The sequence shown here is derived from an EMBL/GenBank/DDBJ whole genome shotgun (WGS) entry which is preliminary data.</text>
</comment>
<proteinExistence type="predicted"/>
<feature type="compositionally biased region" description="Acidic residues" evidence="3">
    <location>
        <begin position="2212"/>
        <end position="2221"/>
    </location>
</feature>
<feature type="coiled-coil region" evidence="2">
    <location>
        <begin position="1753"/>
        <end position="1794"/>
    </location>
</feature>
<feature type="region of interest" description="Disordered" evidence="3">
    <location>
        <begin position="2124"/>
        <end position="2221"/>
    </location>
</feature>
<dbReference type="Pfam" id="PF07727">
    <property type="entry name" value="RVT_2"/>
    <property type="match status" value="1"/>
</dbReference>
<dbReference type="PANTHER" id="PTHR11439:SF524">
    <property type="entry name" value="RNA-DIRECTED DNA POLYMERASE, PROTEIN KINASE RLK-PELLE-DLSV FAMILY"/>
    <property type="match status" value="1"/>
</dbReference>
<feature type="coiled-coil region" evidence="2">
    <location>
        <begin position="885"/>
        <end position="912"/>
    </location>
</feature>
<evidence type="ECO:0000256" key="3">
    <source>
        <dbReference type="SAM" id="MobiDB-lite"/>
    </source>
</evidence>
<reference evidence="5" key="1">
    <citation type="journal article" date="2019" name="Sci. Rep.">
        <title>Draft genome of Tanacetum cinerariifolium, the natural source of mosquito coil.</title>
        <authorList>
            <person name="Yamashiro T."/>
            <person name="Shiraishi A."/>
            <person name="Satake H."/>
            <person name="Nakayama K."/>
        </authorList>
    </citation>
    <scope>NUCLEOTIDE SEQUENCE</scope>
</reference>
<dbReference type="SMART" id="SM00343">
    <property type="entry name" value="ZnF_C2HC"/>
    <property type="match status" value="1"/>
</dbReference>
<dbReference type="SUPFAM" id="SSF56672">
    <property type="entry name" value="DNA/RNA polymerases"/>
    <property type="match status" value="2"/>
</dbReference>
<evidence type="ECO:0000313" key="5">
    <source>
        <dbReference type="EMBL" id="GEU34199.1"/>
    </source>
</evidence>
<dbReference type="GO" id="GO:0008270">
    <property type="term" value="F:zinc ion binding"/>
    <property type="evidence" value="ECO:0007669"/>
    <property type="project" value="UniProtKB-KW"/>
</dbReference>
<dbReference type="SUPFAM" id="SSF57756">
    <property type="entry name" value="Retrovirus zinc finger-like domains"/>
    <property type="match status" value="1"/>
</dbReference>
<feature type="coiled-coil region" evidence="2">
    <location>
        <begin position="1183"/>
        <end position="1210"/>
    </location>
</feature>
<dbReference type="InterPro" id="IPR013103">
    <property type="entry name" value="RVT_2"/>
</dbReference>
<keyword evidence="1" id="KW-0862">Zinc</keyword>
<evidence type="ECO:0000256" key="1">
    <source>
        <dbReference type="PROSITE-ProRule" id="PRU00047"/>
    </source>
</evidence>
<dbReference type="InterPro" id="IPR036875">
    <property type="entry name" value="Znf_CCHC_sf"/>
</dbReference>
<dbReference type="EMBL" id="BKCJ010000550">
    <property type="protein sequence ID" value="GEU34199.1"/>
    <property type="molecule type" value="Genomic_DNA"/>
</dbReference>
<feature type="region of interest" description="Disordered" evidence="3">
    <location>
        <begin position="738"/>
        <end position="759"/>
    </location>
</feature>
<keyword evidence="1" id="KW-0863">Zinc-finger</keyword>
<name>A0A6L2JBH9_TANCI</name>
<feature type="compositionally biased region" description="Low complexity" evidence="3">
    <location>
        <begin position="1730"/>
        <end position="1745"/>
    </location>
</feature>